<dbReference type="EMBL" id="LYBW01000060">
    <property type="protein sequence ID" value="ODR89719.1"/>
    <property type="molecule type" value="Genomic_DNA"/>
</dbReference>
<dbReference type="STRING" id="1752398.A8M32_16100"/>
<dbReference type="Proteomes" id="UP000094342">
    <property type="component" value="Unassembled WGS sequence"/>
</dbReference>
<protein>
    <submittedName>
        <fullName evidence="2">Uncharacterized protein</fullName>
    </submittedName>
</protein>
<gene>
    <name evidence="2" type="ORF">A8M32_16100</name>
</gene>
<evidence type="ECO:0000256" key="1">
    <source>
        <dbReference type="SAM" id="Phobius"/>
    </source>
</evidence>
<name>A0A1E3V883_9HYPH</name>
<feature type="transmembrane region" description="Helical" evidence="1">
    <location>
        <begin position="58"/>
        <end position="80"/>
    </location>
</feature>
<keyword evidence="1" id="KW-0812">Transmembrane</keyword>
<dbReference type="Pfam" id="PF03350">
    <property type="entry name" value="UPF0114"/>
    <property type="match status" value="1"/>
</dbReference>
<evidence type="ECO:0000313" key="2">
    <source>
        <dbReference type="EMBL" id="ODR89719.1"/>
    </source>
</evidence>
<feature type="transmembrane region" description="Helical" evidence="1">
    <location>
        <begin position="21"/>
        <end position="46"/>
    </location>
</feature>
<proteinExistence type="predicted"/>
<reference evidence="3" key="1">
    <citation type="submission" date="2016-05" db="EMBL/GenBank/DDBJ databases">
        <authorList>
            <person name="Li Y."/>
        </authorList>
    </citation>
    <scope>NUCLEOTIDE SEQUENCE [LARGE SCALE GENOMIC DNA]</scope>
    <source>
        <strain evidence="3">YIC4027</strain>
    </source>
</reference>
<dbReference type="AlphaFoldDB" id="A0A1E3V883"/>
<sequence length="97" mass="10618">MASPMQFLQIIVERPILSSRWSLAVFYPGLVAALVLYGVSFLFKFLKAVIVYDGADMILAVSGLGDTAFVAGLVGVEMMFGYENFLSRFGEAEIARL</sequence>
<organism evidence="2 3">
    <name type="scientific">Sinorhizobium alkalisoli</name>
    <dbReference type="NCBI Taxonomy" id="1752398"/>
    <lineage>
        <taxon>Bacteria</taxon>
        <taxon>Pseudomonadati</taxon>
        <taxon>Pseudomonadota</taxon>
        <taxon>Alphaproteobacteria</taxon>
        <taxon>Hyphomicrobiales</taxon>
        <taxon>Rhizobiaceae</taxon>
        <taxon>Sinorhizobium/Ensifer group</taxon>
        <taxon>Sinorhizobium</taxon>
    </lineage>
</organism>
<keyword evidence="1" id="KW-0472">Membrane</keyword>
<keyword evidence="3" id="KW-1185">Reference proteome</keyword>
<dbReference type="InterPro" id="IPR005134">
    <property type="entry name" value="UPF0114"/>
</dbReference>
<keyword evidence="1" id="KW-1133">Transmembrane helix</keyword>
<accession>A0A1E3V883</accession>
<evidence type="ECO:0000313" key="3">
    <source>
        <dbReference type="Proteomes" id="UP000094342"/>
    </source>
</evidence>
<comment type="caution">
    <text evidence="2">The sequence shown here is derived from an EMBL/GenBank/DDBJ whole genome shotgun (WGS) entry which is preliminary data.</text>
</comment>